<dbReference type="HOGENOM" id="CLU_169529_0_0_7"/>
<sequence length="115" mass="13459">MQCERLIKQIKGWYFHVSNETMAPARMVSFIEKHAAECSICLADPDLQKEIERITEIILPESKIPKAVRMQQEQDELERRAADDDDEENDDEDDNDEDDDDIEDDEDDDDIIEDD</sequence>
<dbReference type="RefSeq" id="WP_015403079.1">
    <property type="nucleotide sequence ID" value="NC_020304.1"/>
</dbReference>
<dbReference type="KEGG" id="dsf:UWK_00807"/>
<evidence type="ECO:0000313" key="2">
    <source>
        <dbReference type="EMBL" id="AGF77383.1"/>
    </source>
</evidence>
<feature type="region of interest" description="Disordered" evidence="1">
    <location>
        <begin position="62"/>
        <end position="115"/>
    </location>
</feature>
<evidence type="ECO:0000313" key="3">
    <source>
        <dbReference type="Proteomes" id="UP000011721"/>
    </source>
</evidence>
<evidence type="ECO:0000256" key="1">
    <source>
        <dbReference type="SAM" id="MobiDB-lite"/>
    </source>
</evidence>
<gene>
    <name evidence="2" type="ordered locus">UWK_00807</name>
</gene>
<dbReference type="eggNOG" id="ENOG5033I1P">
    <property type="taxonomic scope" value="Bacteria"/>
</dbReference>
<accession>M1P1K0</accession>
<proteinExistence type="predicted"/>
<protein>
    <submittedName>
        <fullName evidence="2">Uncharacterized protein</fullName>
    </submittedName>
</protein>
<dbReference type="Proteomes" id="UP000011721">
    <property type="component" value="Chromosome"/>
</dbReference>
<organism evidence="2 3">
    <name type="scientific">Desulfocapsa sulfexigens (strain DSM 10523 / SB164P1)</name>
    <dbReference type="NCBI Taxonomy" id="1167006"/>
    <lineage>
        <taxon>Bacteria</taxon>
        <taxon>Pseudomonadati</taxon>
        <taxon>Thermodesulfobacteriota</taxon>
        <taxon>Desulfobulbia</taxon>
        <taxon>Desulfobulbales</taxon>
        <taxon>Desulfocapsaceae</taxon>
        <taxon>Desulfocapsa</taxon>
    </lineage>
</organism>
<reference evidence="3" key="1">
    <citation type="journal article" date="2013" name="Stand. Genomic Sci.">
        <title>Complete genome sequence of Desulfocapsa sulfexigens, a marine deltaproteobacterium specialized in disproportionating inorganic sulfur compounds.</title>
        <authorList>
            <person name="Finster K.W."/>
            <person name="Kjeldsen K.U."/>
            <person name="Kube M."/>
            <person name="Reinhardt R."/>
            <person name="Mussmann M."/>
            <person name="Amann R."/>
            <person name="Schreiber L."/>
        </authorList>
    </citation>
    <scope>NUCLEOTIDE SEQUENCE [LARGE SCALE GENOMIC DNA]</scope>
    <source>
        <strain evidence="3">DSM 10523 / SB164P1</strain>
    </source>
</reference>
<keyword evidence="3" id="KW-1185">Reference proteome</keyword>
<name>M1P1K0_DESSD</name>
<dbReference type="AlphaFoldDB" id="M1P1K0"/>
<dbReference type="EMBL" id="CP003985">
    <property type="protein sequence ID" value="AGF77383.1"/>
    <property type="molecule type" value="Genomic_DNA"/>
</dbReference>
<feature type="compositionally biased region" description="Acidic residues" evidence="1">
    <location>
        <begin position="83"/>
        <end position="115"/>
    </location>
</feature>
<dbReference type="OrthoDB" id="5432739at2"/>
<dbReference type="PATRIC" id="fig|1167006.5.peg.912"/>